<evidence type="ECO:0000313" key="1">
    <source>
        <dbReference type="EMBL" id="JAD79874.1"/>
    </source>
</evidence>
<proteinExistence type="predicted"/>
<sequence length="49" mass="5549">MGTSIQHPFKICQAYGKKKVDWNKHMCRATSRNRANYCNLASGSACDEK</sequence>
<dbReference type="AlphaFoldDB" id="A0A0A9CU55"/>
<protein>
    <submittedName>
        <fullName evidence="1">Uncharacterized protein</fullName>
    </submittedName>
</protein>
<reference evidence="1" key="1">
    <citation type="submission" date="2014-09" db="EMBL/GenBank/DDBJ databases">
        <authorList>
            <person name="Magalhaes I.L.F."/>
            <person name="Oliveira U."/>
            <person name="Santos F.R."/>
            <person name="Vidigal T.H.D.A."/>
            <person name="Brescovit A.D."/>
            <person name="Santos A.J."/>
        </authorList>
    </citation>
    <scope>NUCLEOTIDE SEQUENCE</scope>
    <source>
        <tissue evidence="1">Shoot tissue taken approximately 20 cm above the soil surface</tissue>
    </source>
</reference>
<dbReference type="EMBL" id="GBRH01218021">
    <property type="protein sequence ID" value="JAD79874.1"/>
    <property type="molecule type" value="Transcribed_RNA"/>
</dbReference>
<reference evidence="1" key="2">
    <citation type="journal article" date="2015" name="Data Brief">
        <title>Shoot transcriptome of the giant reed, Arundo donax.</title>
        <authorList>
            <person name="Barrero R.A."/>
            <person name="Guerrero F.D."/>
            <person name="Moolhuijzen P."/>
            <person name="Goolsby J.A."/>
            <person name="Tidwell J."/>
            <person name="Bellgard S.E."/>
            <person name="Bellgard M.I."/>
        </authorList>
    </citation>
    <scope>NUCLEOTIDE SEQUENCE</scope>
    <source>
        <tissue evidence="1">Shoot tissue taken approximately 20 cm above the soil surface</tissue>
    </source>
</reference>
<accession>A0A0A9CU55</accession>
<organism evidence="1">
    <name type="scientific">Arundo donax</name>
    <name type="common">Giant reed</name>
    <name type="synonym">Donax arundinaceus</name>
    <dbReference type="NCBI Taxonomy" id="35708"/>
    <lineage>
        <taxon>Eukaryota</taxon>
        <taxon>Viridiplantae</taxon>
        <taxon>Streptophyta</taxon>
        <taxon>Embryophyta</taxon>
        <taxon>Tracheophyta</taxon>
        <taxon>Spermatophyta</taxon>
        <taxon>Magnoliopsida</taxon>
        <taxon>Liliopsida</taxon>
        <taxon>Poales</taxon>
        <taxon>Poaceae</taxon>
        <taxon>PACMAD clade</taxon>
        <taxon>Arundinoideae</taxon>
        <taxon>Arundineae</taxon>
        <taxon>Arundo</taxon>
    </lineage>
</organism>
<name>A0A0A9CU55_ARUDO</name>